<protein>
    <recommendedName>
        <fullName evidence="13">ATP synthase subunit c</fullName>
    </recommendedName>
    <alternativeName>
        <fullName evidence="13">ATP synthase F(0) sector subunit c</fullName>
    </alternativeName>
    <alternativeName>
        <fullName evidence="13">F-type ATPase subunit c</fullName>
        <shortName evidence="13">F-ATPase subunit c</shortName>
    </alternativeName>
    <alternativeName>
        <fullName evidence="13">Lipid-binding protein</fullName>
    </alternativeName>
</protein>
<keyword evidence="13" id="KW-1003">Cell membrane</keyword>
<dbReference type="InterPro" id="IPR005953">
    <property type="entry name" value="ATP_synth_csu_bac/chlpt"/>
</dbReference>
<keyword evidence="6 13" id="KW-0375">Hydrogen ion transport</keyword>
<keyword evidence="3 13" id="KW-0813">Transport</keyword>
<reference evidence="15" key="1">
    <citation type="submission" date="2022-05" db="EMBL/GenBank/DDBJ databases">
        <authorList>
            <person name="Sun X."/>
        </authorList>
    </citation>
    <scope>NUCLEOTIDE SEQUENCE</scope>
    <source>
        <strain evidence="15">Ai-910</strain>
    </source>
</reference>
<evidence type="ECO:0000256" key="13">
    <source>
        <dbReference type="HAMAP-Rule" id="MF_01396"/>
    </source>
</evidence>
<gene>
    <name evidence="13 15" type="primary">atpE</name>
    <name evidence="15" type="ORF">M9189_00700</name>
</gene>
<evidence type="ECO:0000256" key="12">
    <source>
        <dbReference type="ARBA" id="ARBA00025198"/>
    </source>
</evidence>
<dbReference type="InterPro" id="IPR002379">
    <property type="entry name" value="ATPase_proteolipid_c-like_dom"/>
</dbReference>
<evidence type="ECO:0000256" key="11">
    <source>
        <dbReference type="ARBA" id="ARBA00023310"/>
    </source>
</evidence>
<name>A0A9J6ZQC4_9BACT</name>
<comment type="subcellular location">
    <subcellularLocation>
        <location evidence="13">Cell membrane</location>
        <topology evidence="13">Multi-pass membrane protein</topology>
    </subcellularLocation>
    <subcellularLocation>
        <location evidence="1">Membrane</location>
        <topology evidence="1">Multi-pass membrane protein</topology>
    </subcellularLocation>
</comment>
<keyword evidence="9 13" id="KW-0446">Lipid-binding</keyword>
<keyword evidence="10 13" id="KW-0472">Membrane</keyword>
<dbReference type="Pfam" id="PF00137">
    <property type="entry name" value="ATP-synt_C"/>
    <property type="match status" value="1"/>
</dbReference>
<keyword evidence="7 13" id="KW-1133">Transmembrane helix</keyword>
<comment type="similarity">
    <text evidence="2 13">Belongs to the ATPase C chain family.</text>
</comment>
<evidence type="ECO:0000256" key="5">
    <source>
        <dbReference type="ARBA" id="ARBA00022692"/>
    </source>
</evidence>
<dbReference type="GO" id="GO:0045259">
    <property type="term" value="C:proton-transporting ATP synthase complex"/>
    <property type="evidence" value="ECO:0007669"/>
    <property type="project" value="UniProtKB-KW"/>
</dbReference>
<evidence type="ECO:0000313" key="16">
    <source>
        <dbReference type="Proteomes" id="UP001056426"/>
    </source>
</evidence>
<keyword evidence="8 13" id="KW-0406">Ion transport</keyword>
<evidence type="ECO:0000259" key="14">
    <source>
        <dbReference type="Pfam" id="PF00137"/>
    </source>
</evidence>
<feature type="domain" description="V-ATPase proteolipid subunit C-like" evidence="14">
    <location>
        <begin position="7"/>
        <end position="66"/>
    </location>
</feature>
<evidence type="ECO:0000256" key="9">
    <source>
        <dbReference type="ARBA" id="ARBA00023121"/>
    </source>
</evidence>
<dbReference type="InterPro" id="IPR020537">
    <property type="entry name" value="ATP_synth_F0_csu_DDCD_BS"/>
</dbReference>
<feature type="transmembrane region" description="Helical" evidence="13">
    <location>
        <begin position="46"/>
        <end position="68"/>
    </location>
</feature>
<dbReference type="PRINTS" id="PR00124">
    <property type="entry name" value="ATPASEC"/>
</dbReference>
<dbReference type="Proteomes" id="UP001056426">
    <property type="component" value="Chromosome"/>
</dbReference>
<dbReference type="AlphaFoldDB" id="A0A9J6ZQC4"/>
<keyword evidence="4 13" id="KW-0138">CF(0)</keyword>
<feature type="site" description="Reversibly protonated during proton transport" evidence="13">
    <location>
        <position position="55"/>
    </location>
</feature>
<keyword evidence="5 13" id="KW-0812">Transmembrane</keyword>
<dbReference type="InterPro" id="IPR000454">
    <property type="entry name" value="ATP_synth_F0_csu"/>
</dbReference>
<evidence type="ECO:0000256" key="10">
    <source>
        <dbReference type="ARBA" id="ARBA00023136"/>
    </source>
</evidence>
<feature type="transmembrane region" description="Helical" evidence="13">
    <location>
        <begin position="6"/>
        <end position="25"/>
    </location>
</feature>
<dbReference type="EMBL" id="CP098400">
    <property type="protein sequence ID" value="URW79877.1"/>
    <property type="molecule type" value="Genomic_DNA"/>
</dbReference>
<evidence type="ECO:0000256" key="4">
    <source>
        <dbReference type="ARBA" id="ARBA00022547"/>
    </source>
</evidence>
<dbReference type="PROSITE" id="PS00605">
    <property type="entry name" value="ATPASE_C"/>
    <property type="match status" value="1"/>
</dbReference>
<evidence type="ECO:0000256" key="2">
    <source>
        <dbReference type="ARBA" id="ARBA00006704"/>
    </source>
</evidence>
<evidence type="ECO:0000256" key="3">
    <source>
        <dbReference type="ARBA" id="ARBA00022448"/>
    </source>
</evidence>
<dbReference type="GO" id="GO:0005886">
    <property type="term" value="C:plasma membrane"/>
    <property type="evidence" value="ECO:0007669"/>
    <property type="project" value="UniProtKB-SubCell"/>
</dbReference>
<evidence type="ECO:0000256" key="7">
    <source>
        <dbReference type="ARBA" id="ARBA00022989"/>
    </source>
</evidence>
<sequence length="69" mass="7065">MEHFSLAAIGLGLIVLGIGMGIGKIGQGAMEAMARQPEISSKIQTAMIIVAALIEGAGLFALVLTWLLG</sequence>
<comment type="function">
    <text evidence="12 13">F(1)F(0) ATP synthase produces ATP from ADP in the presence of a proton or sodium gradient. F-type ATPases consist of two structural domains, F(1) containing the extramembraneous catalytic core and F(0) containing the membrane proton channel, linked together by a central stalk and a peripheral stalk. During catalysis, ATP synthesis in the catalytic domain of F(1) is coupled via a rotary mechanism of the central stalk subunits to proton translocation.</text>
</comment>
<reference evidence="15" key="2">
    <citation type="submission" date="2022-06" db="EMBL/GenBank/DDBJ databases">
        <title>Xiashengella guii gen. nov. sp. nov., a bacterium isolated form anaerobic digestion tank.</title>
        <authorList>
            <person name="Huang H."/>
        </authorList>
    </citation>
    <scope>NUCLEOTIDE SEQUENCE</scope>
    <source>
        <strain evidence="15">Ai-910</strain>
    </source>
</reference>
<dbReference type="RefSeq" id="WP_250723989.1">
    <property type="nucleotide sequence ID" value="NZ_CP098400.1"/>
</dbReference>
<dbReference type="GO" id="GO:0008289">
    <property type="term" value="F:lipid binding"/>
    <property type="evidence" value="ECO:0007669"/>
    <property type="project" value="UniProtKB-KW"/>
</dbReference>
<dbReference type="NCBIfam" id="TIGR01260">
    <property type="entry name" value="ATP_synt_c"/>
    <property type="match status" value="1"/>
</dbReference>
<comment type="function">
    <text evidence="13">Key component of the F(0) channel; it plays a direct role in translocation across the membrane. A homomeric c-ring of between 10-14 subunits forms the central stalk rotor element with the F(1) delta and epsilon subunits.</text>
</comment>
<evidence type="ECO:0000313" key="15">
    <source>
        <dbReference type="EMBL" id="URW79877.1"/>
    </source>
</evidence>
<dbReference type="GO" id="GO:0046933">
    <property type="term" value="F:proton-transporting ATP synthase activity, rotational mechanism"/>
    <property type="evidence" value="ECO:0007669"/>
    <property type="project" value="UniProtKB-UniRule"/>
</dbReference>
<evidence type="ECO:0000256" key="6">
    <source>
        <dbReference type="ARBA" id="ARBA00022781"/>
    </source>
</evidence>
<evidence type="ECO:0000256" key="1">
    <source>
        <dbReference type="ARBA" id="ARBA00004141"/>
    </source>
</evidence>
<organism evidence="15 16">
    <name type="scientific">Xiashengella succiniciproducens</name>
    <dbReference type="NCBI Taxonomy" id="2949635"/>
    <lineage>
        <taxon>Bacteria</taxon>
        <taxon>Pseudomonadati</taxon>
        <taxon>Bacteroidota</taxon>
        <taxon>Bacteroidia</taxon>
        <taxon>Marinilabiliales</taxon>
        <taxon>Marinilabiliaceae</taxon>
        <taxon>Xiashengella</taxon>
    </lineage>
</organism>
<accession>A0A9J6ZQC4</accession>
<proteinExistence type="inferred from homology"/>
<dbReference type="KEGG" id="alkq:M9189_00700"/>
<dbReference type="InterPro" id="IPR038662">
    <property type="entry name" value="ATP_synth_F0_csu_sf"/>
</dbReference>
<dbReference type="SUPFAM" id="SSF81333">
    <property type="entry name" value="F1F0 ATP synthase subunit C"/>
    <property type="match status" value="1"/>
</dbReference>
<keyword evidence="16" id="KW-1185">Reference proteome</keyword>
<dbReference type="CDD" id="cd18121">
    <property type="entry name" value="ATP-synt_Fo_c"/>
    <property type="match status" value="1"/>
</dbReference>
<dbReference type="InterPro" id="IPR035921">
    <property type="entry name" value="F/V-ATP_Csub_sf"/>
</dbReference>
<evidence type="ECO:0000256" key="8">
    <source>
        <dbReference type="ARBA" id="ARBA00023065"/>
    </source>
</evidence>
<dbReference type="Gene3D" id="1.20.20.10">
    <property type="entry name" value="F1F0 ATP synthase subunit C"/>
    <property type="match status" value="1"/>
</dbReference>
<keyword evidence="11 13" id="KW-0066">ATP synthesis</keyword>
<dbReference type="GO" id="GO:0033177">
    <property type="term" value="C:proton-transporting two-sector ATPase complex, proton-transporting domain"/>
    <property type="evidence" value="ECO:0007669"/>
    <property type="project" value="InterPro"/>
</dbReference>
<dbReference type="HAMAP" id="MF_01396">
    <property type="entry name" value="ATP_synth_c_bact"/>
    <property type="match status" value="1"/>
</dbReference>